<protein>
    <submittedName>
        <fullName evidence="1">Carbon monoxide dehydrogenase subunit G</fullName>
    </submittedName>
</protein>
<name>A0ABZ2HK27_9RHOB</name>
<evidence type="ECO:0000313" key="1">
    <source>
        <dbReference type="EMBL" id="WWR48115.1"/>
    </source>
</evidence>
<organism evidence="1 2">
    <name type="scientific">Roseovarius phycicola</name>
    <dbReference type="NCBI Taxonomy" id="3080976"/>
    <lineage>
        <taxon>Bacteria</taxon>
        <taxon>Pseudomonadati</taxon>
        <taxon>Pseudomonadota</taxon>
        <taxon>Alphaproteobacteria</taxon>
        <taxon>Rhodobacterales</taxon>
        <taxon>Roseobacteraceae</taxon>
        <taxon>Roseovarius</taxon>
    </lineage>
</organism>
<dbReference type="Pfam" id="PF06240">
    <property type="entry name" value="COXG"/>
    <property type="match status" value="1"/>
</dbReference>
<evidence type="ECO:0000313" key="2">
    <source>
        <dbReference type="Proteomes" id="UP001364156"/>
    </source>
</evidence>
<dbReference type="SUPFAM" id="SSF55961">
    <property type="entry name" value="Bet v1-like"/>
    <property type="match status" value="1"/>
</dbReference>
<dbReference type="Gene3D" id="3.30.530.20">
    <property type="match status" value="1"/>
</dbReference>
<gene>
    <name evidence="1" type="ORF">RZ517_08080</name>
</gene>
<dbReference type="PANTHER" id="PTHR38588">
    <property type="entry name" value="BLL0334 PROTEIN"/>
    <property type="match status" value="1"/>
</dbReference>
<dbReference type="Proteomes" id="UP001364156">
    <property type="component" value="Chromosome"/>
</dbReference>
<dbReference type="RefSeq" id="WP_338550938.1">
    <property type="nucleotide sequence ID" value="NZ_CP146069.1"/>
</dbReference>
<sequence>MDMNGEQKINAPQAVVWQALNDPDMLRDSIPGCQELERTGENGFEATVKAKVGPVSAKFAGVVELLDINEPESYRISGEGKGGVAGFASGSANVRLVPNGETTTLLYTVNAKVGGKLAQIGSRLIDSAAKKMASQFFTKFSDNLEAYSPESPAEPAD</sequence>
<keyword evidence="2" id="KW-1185">Reference proteome</keyword>
<dbReference type="PANTHER" id="PTHR38588:SF1">
    <property type="entry name" value="BLL0334 PROTEIN"/>
    <property type="match status" value="1"/>
</dbReference>
<dbReference type="InterPro" id="IPR023393">
    <property type="entry name" value="START-like_dom_sf"/>
</dbReference>
<dbReference type="InterPro" id="IPR010419">
    <property type="entry name" value="CO_DH_gsu"/>
</dbReference>
<dbReference type="EMBL" id="CP146069">
    <property type="protein sequence ID" value="WWR48115.1"/>
    <property type="molecule type" value="Genomic_DNA"/>
</dbReference>
<accession>A0ABZ2HK27</accession>
<dbReference type="CDD" id="cd05018">
    <property type="entry name" value="CoxG"/>
    <property type="match status" value="1"/>
</dbReference>
<proteinExistence type="predicted"/>
<reference evidence="1 2" key="1">
    <citation type="submission" date="2023-10" db="EMBL/GenBank/DDBJ databases">
        <title>Roseovarius strain S88 nov., isolated from a marine algae.</title>
        <authorList>
            <person name="Lee M.W."/>
            <person name="Lee J.K."/>
            <person name="Kim J.M."/>
            <person name="Choi D.G."/>
            <person name="Baek J.H."/>
            <person name="Bayburt H."/>
            <person name="Jung J.J."/>
            <person name="Han D.M."/>
            <person name="Jeon C.O."/>
        </authorList>
    </citation>
    <scope>NUCLEOTIDE SEQUENCE [LARGE SCALE GENOMIC DNA]</scope>
    <source>
        <strain evidence="1 2">S88</strain>
    </source>
</reference>